<accession>A0A5B7D2M0</accession>
<organism evidence="1 2">
    <name type="scientific">Portunus trituberculatus</name>
    <name type="common">Swimming crab</name>
    <name type="synonym">Neptunus trituberculatus</name>
    <dbReference type="NCBI Taxonomy" id="210409"/>
    <lineage>
        <taxon>Eukaryota</taxon>
        <taxon>Metazoa</taxon>
        <taxon>Ecdysozoa</taxon>
        <taxon>Arthropoda</taxon>
        <taxon>Crustacea</taxon>
        <taxon>Multicrustacea</taxon>
        <taxon>Malacostraca</taxon>
        <taxon>Eumalacostraca</taxon>
        <taxon>Eucarida</taxon>
        <taxon>Decapoda</taxon>
        <taxon>Pleocyemata</taxon>
        <taxon>Brachyura</taxon>
        <taxon>Eubrachyura</taxon>
        <taxon>Portunoidea</taxon>
        <taxon>Portunidae</taxon>
        <taxon>Portuninae</taxon>
        <taxon>Portunus</taxon>
    </lineage>
</organism>
<evidence type="ECO:0000313" key="2">
    <source>
        <dbReference type="Proteomes" id="UP000324222"/>
    </source>
</evidence>
<proteinExistence type="predicted"/>
<keyword evidence="2" id="KW-1185">Reference proteome</keyword>
<protein>
    <submittedName>
        <fullName evidence="1">Uncharacterized protein</fullName>
    </submittedName>
</protein>
<sequence>MQVQQCMVCVSPVDQGGRFLTQMASGLFSSWGKGPRLYARKRPLEGKSWSRSLGYVRRITGGPTPGPLYPRPSSLLPS</sequence>
<name>A0A5B7D2M0_PORTR</name>
<dbReference type="EMBL" id="VSRR010000321">
    <property type="protein sequence ID" value="MPC13983.1"/>
    <property type="molecule type" value="Genomic_DNA"/>
</dbReference>
<reference evidence="1 2" key="1">
    <citation type="submission" date="2019-05" db="EMBL/GenBank/DDBJ databases">
        <title>Another draft genome of Portunus trituberculatus and its Hox gene families provides insights of decapod evolution.</title>
        <authorList>
            <person name="Jeong J.-H."/>
            <person name="Song I."/>
            <person name="Kim S."/>
            <person name="Choi T."/>
            <person name="Kim D."/>
            <person name="Ryu S."/>
            <person name="Kim W."/>
        </authorList>
    </citation>
    <scope>NUCLEOTIDE SEQUENCE [LARGE SCALE GENOMIC DNA]</scope>
    <source>
        <tissue evidence="1">Muscle</tissue>
    </source>
</reference>
<dbReference type="Proteomes" id="UP000324222">
    <property type="component" value="Unassembled WGS sequence"/>
</dbReference>
<gene>
    <name evidence="1" type="ORF">E2C01_006736</name>
</gene>
<dbReference type="AlphaFoldDB" id="A0A5B7D2M0"/>
<evidence type="ECO:0000313" key="1">
    <source>
        <dbReference type="EMBL" id="MPC13983.1"/>
    </source>
</evidence>
<comment type="caution">
    <text evidence="1">The sequence shown here is derived from an EMBL/GenBank/DDBJ whole genome shotgun (WGS) entry which is preliminary data.</text>
</comment>